<dbReference type="AlphaFoldDB" id="A0A5B7HM96"/>
<accession>A0A5B7HM96</accession>
<dbReference type="Proteomes" id="UP000324222">
    <property type="component" value="Unassembled WGS sequence"/>
</dbReference>
<sequence>MIPVSRVIRLCSCAGSLALPRWPAVPGSDQRSSRRMEAEETISQQQYPAVINSPLSNISIQPSLHTAALPLYSLTYPSLYAFLHSRFLPPRLSYAPPIFSRSQKPWRKRHVEKKK</sequence>
<evidence type="ECO:0000313" key="2">
    <source>
        <dbReference type="EMBL" id="MPC70725.1"/>
    </source>
</evidence>
<reference evidence="2 3" key="1">
    <citation type="submission" date="2019-05" db="EMBL/GenBank/DDBJ databases">
        <title>Another draft genome of Portunus trituberculatus and its Hox gene families provides insights of decapod evolution.</title>
        <authorList>
            <person name="Jeong J.-H."/>
            <person name="Song I."/>
            <person name="Kim S."/>
            <person name="Choi T."/>
            <person name="Kim D."/>
            <person name="Ryu S."/>
            <person name="Kim W."/>
        </authorList>
    </citation>
    <scope>NUCLEOTIDE SEQUENCE [LARGE SCALE GENOMIC DNA]</scope>
    <source>
        <tissue evidence="2">Muscle</tissue>
    </source>
</reference>
<proteinExistence type="predicted"/>
<name>A0A5B7HM96_PORTR</name>
<dbReference type="EMBL" id="VSRR010031594">
    <property type="protein sequence ID" value="MPC70725.1"/>
    <property type="molecule type" value="Genomic_DNA"/>
</dbReference>
<evidence type="ECO:0000256" key="1">
    <source>
        <dbReference type="SAM" id="MobiDB-lite"/>
    </source>
</evidence>
<gene>
    <name evidence="2" type="ORF">E2C01_064979</name>
</gene>
<feature type="region of interest" description="Disordered" evidence="1">
    <location>
        <begin position="24"/>
        <end position="43"/>
    </location>
</feature>
<evidence type="ECO:0000313" key="3">
    <source>
        <dbReference type="Proteomes" id="UP000324222"/>
    </source>
</evidence>
<organism evidence="2 3">
    <name type="scientific">Portunus trituberculatus</name>
    <name type="common">Swimming crab</name>
    <name type="synonym">Neptunus trituberculatus</name>
    <dbReference type="NCBI Taxonomy" id="210409"/>
    <lineage>
        <taxon>Eukaryota</taxon>
        <taxon>Metazoa</taxon>
        <taxon>Ecdysozoa</taxon>
        <taxon>Arthropoda</taxon>
        <taxon>Crustacea</taxon>
        <taxon>Multicrustacea</taxon>
        <taxon>Malacostraca</taxon>
        <taxon>Eumalacostraca</taxon>
        <taxon>Eucarida</taxon>
        <taxon>Decapoda</taxon>
        <taxon>Pleocyemata</taxon>
        <taxon>Brachyura</taxon>
        <taxon>Eubrachyura</taxon>
        <taxon>Portunoidea</taxon>
        <taxon>Portunidae</taxon>
        <taxon>Portuninae</taxon>
        <taxon>Portunus</taxon>
    </lineage>
</organism>
<protein>
    <submittedName>
        <fullName evidence="2">Uncharacterized protein</fullName>
    </submittedName>
</protein>
<keyword evidence="3" id="KW-1185">Reference proteome</keyword>
<comment type="caution">
    <text evidence="2">The sequence shown here is derived from an EMBL/GenBank/DDBJ whole genome shotgun (WGS) entry which is preliminary data.</text>
</comment>